<evidence type="ECO:0000256" key="1">
    <source>
        <dbReference type="SAM" id="Coils"/>
    </source>
</evidence>
<dbReference type="STRING" id="43179.ENSSTOP00000022171"/>
<evidence type="ECO:0000256" key="2">
    <source>
        <dbReference type="SAM" id="Phobius"/>
    </source>
</evidence>
<keyword evidence="2" id="KW-0812">Transmembrane</keyword>
<dbReference type="HOGENOM" id="CLU_066571_0_0_1"/>
<accession>I3NCS4</accession>
<sequence>MADAITYADLRFVKAPLKKIVSSQLGEDPEAYEDGELTYENVQVPSVPGGPSGLASSGLGDKSGFKSEQLTATWSSVTSPPVGRLLPCSPACLRYLLFSLLLTCLLLGVAAICLGARYLQVSQKLQQVSSVLEDTNSSLQEQLHLRITQLGQKEENLQESKRKLAQSQEVLQVAQENRQAAEGKLKDCQLDKEKTQETLQREEDQRRALQERLHNMQDTLKPFFTCHCCPVRWILNEYRCFYFSSTHQTWEESQKYCKSLSSNLATFRRRDYSYQSSGEPIFSHGDFNSYWISSTANKDQWRTSGLHECNKIQKRYYSWWNIQSETCTSSLPFICEQSSFRFPDGDHSLQ</sequence>
<name>I3NCS4_ICTTR</name>
<dbReference type="EMBL" id="AGTP01043601">
    <property type="status" value="NOT_ANNOTATED_CDS"/>
    <property type="molecule type" value="Genomic_DNA"/>
</dbReference>
<feature type="coiled-coil region" evidence="1">
    <location>
        <begin position="150"/>
        <end position="219"/>
    </location>
</feature>
<dbReference type="EMBL" id="AGTP01043603">
    <property type="status" value="NOT_ANNOTATED_CDS"/>
    <property type="molecule type" value="Genomic_DNA"/>
</dbReference>
<protein>
    <submittedName>
        <fullName evidence="4">CD72 molecule</fullName>
    </submittedName>
</protein>
<feature type="transmembrane region" description="Helical" evidence="2">
    <location>
        <begin position="95"/>
        <end position="119"/>
    </location>
</feature>
<proteinExistence type="predicted"/>
<dbReference type="GO" id="GO:0004888">
    <property type="term" value="F:transmembrane signaling receptor activity"/>
    <property type="evidence" value="ECO:0007669"/>
    <property type="project" value="Ensembl"/>
</dbReference>
<dbReference type="Gene3D" id="3.10.100.10">
    <property type="entry name" value="Mannose-Binding Protein A, subunit A"/>
    <property type="match status" value="1"/>
</dbReference>
<reference evidence="4" key="3">
    <citation type="submission" date="2025-09" db="UniProtKB">
        <authorList>
            <consortium name="Ensembl"/>
        </authorList>
    </citation>
    <scope>IDENTIFICATION</scope>
</reference>
<reference evidence="4" key="2">
    <citation type="submission" date="2025-08" db="UniProtKB">
        <authorList>
            <consortium name="Ensembl"/>
        </authorList>
    </citation>
    <scope>IDENTIFICATION</scope>
</reference>
<keyword evidence="2" id="KW-0472">Membrane</keyword>
<dbReference type="SMART" id="SM00034">
    <property type="entry name" value="CLECT"/>
    <property type="match status" value="1"/>
</dbReference>
<evidence type="ECO:0000313" key="5">
    <source>
        <dbReference type="Proteomes" id="UP000005215"/>
    </source>
</evidence>
<dbReference type="GO" id="GO:0005886">
    <property type="term" value="C:plasma membrane"/>
    <property type="evidence" value="ECO:0007669"/>
    <property type="project" value="Ensembl"/>
</dbReference>
<evidence type="ECO:0000259" key="3">
    <source>
        <dbReference type="SMART" id="SM00034"/>
    </source>
</evidence>
<dbReference type="SUPFAM" id="SSF56436">
    <property type="entry name" value="C-type lectin-like"/>
    <property type="match status" value="1"/>
</dbReference>
<dbReference type="PANTHER" id="PTHR15028:SF6">
    <property type="entry name" value="B-CELL DIFFERENTIATION ANTIGEN CD72"/>
    <property type="match status" value="1"/>
</dbReference>
<dbReference type="FunCoup" id="I3NCS4">
    <property type="interactions" value="494"/>
</dbReference>
<keyword evidence="5" id="KW-1185">Reference proteome</keyword>
<dbReference type="InterPro" id="IPR039689">
    <property type="entry name" value="CD72"/>
</dbReference>
<evidence type="ECO:0000313" key="4">
    <source>
        <dbReference type="Ensembl" id="ENSSTOP00000022171.2"/>
    </source>
</evidence>
<dbReference type="GeneTree" id="ENSGT00390000003668"/>
<dbReference type="Proteomes" id="UP000005215">
    <property type="component" value="Unassembled WGS sequence"/>
</dbReference>
<dbReference type="GO" id="GO:0050859">
    <property type="term" value="P:negative regulation of B cell receptor signaling pathway"/>
    <property type="evidence" value="ECO:0007669"/>
    <property type="project" value="Ensembl"/>
</dbReference>
<keyword evidence="1" id="KW-0175">Coiled coil</keyword>
<dbReference type="InterPro" id="IPR001304">
    <property type="entry name" value="C-type_lectin-like"/>
</dbReference>
<feature type="domain" description="C-type lectin" evidence="3">
    <location>
        <begin position="229"/>
        <end position="336"/>
    </location>
</feature>
<organism evidence="4 5">
    <name type="scientific">Ictidomys tridecemlineatus</name>
    <name type="common">Thirteen-lined ground squirrel</name>
    <name type="synonym">Spermophilus tridecemlineatus</name>
    <dbReference type="NCBI Taxonomy" id="43179"/>
    <lineage>
        <taxon>Eukaryota</taxon>
        <taxon>Metazoa</taxon>
        <taxon>Chordata</taxon>
        <taxon>Craniata</taxon>
        <taxon>Vertebrata</taxon>
        <taxon>Euteleostomi</taxon>
        <taxon>Mammalia</taxon>
        <taxon>Eutheria</taxon>
        <taxon>Euarchontoglires</taxon>
        <taxon>Glires</taxon>
        <taxon>Rodentia</taxon>
        <taxon>Sciuromorpha</taxon>
        <taxon>Sciuridae</taxon>
        <taxon>Xerinae</taxon>
        <taxon>Marmotini</taxon>
        <taxon>Ictidomys</taxon>
    </lineage>
</organism>
<dbReference type="EMBL" id="AGTP01043602">
    <property type="status" value="NOT_ANNOTATED_CDS"/>
    <property type="molecule type" value="Genomic_DNA"/>
</dbReference>
<dbReference type="eggNOG" id="KOG4297">
    <property type="taxonomic scope" value="Eukaryota"/>
</dbReference>
<dbReference type="Ensembl" id="ENSSTOT00000025297.2">
    <property type="protein sequence ID" value="ENSSTOP00000022171.2"/>
    <property type="gene ID" value="ENSSTOG00000028460.2"/>
</dbReference>
<keyword evidence="2" id="KW-1133">Transmembrane helix</keyword>
<gene>
    <name evidence="4" type="primary">CD72</name>
</gene>
<dbReference type="InterPro" id="IPR016186">
    <property type="entry name" value="C-type_lectin-like/link_sf"/>
</dbReference>
<dbReference type="PANTHER" id="PTHR15028">
    <property type="entry name" value="CD72-RELATED"/>
    <property type="match status" value="1"/>
</dbReference>
<dbReference type="AlphaFoldDB" id="I3NCS4"/>
<dbReference type="InterPro" id="IPR016187">
    <property type="entry name" value="CTDL_fold"/>
</dbReference>
<dbReference type="InParanoid" id="I3NCS4"/>
<reference evidence="5" key="1">
    <citation type="submission" date="2011-11" db="EMBL/GenBank/DDBJ databases">
        <title>The Draft Genome of Spermophilus tridecemlineatus.</title>
        <authorList>
            <consortium name="The Broad Institute Genome Assembly &amp; Analysis Group"/>
            <consortium name="Computational R&amp;D Group"/>
            <consortium name="and Sequencing Platform"/>
            <person name="Di Palma F."/>
            <person name="Alfoldi J."/>
            <person name="Johnson J."/>
            <person name="Berlin A."/>
            <person name="Gnerre S."/>
            <person name="Jaffe D."/>
            <person name="MacCallum I."/>
            <person name="Young S."/>
            <person name="Walker B.J."/>
            <person name="Lindblad-Toh K."/>
        </authorList>
    </citation>
    <scope>NUCLEOTIDE SEQUENCE [LARGE SCALE GENOMIC DNA]</scope>
</reference>